<dbReference type="SMART" id="SM01017">
    <property type="entry name" value="Arrestin_C"/>
    <property type="match status" value="1"/>
</dbReference>
<dbReference type="GO" id="GO:0000917">
    <property type="term" value="P:division septum assembly"/>
    <property type="evidence" value="ECO:0007669"/>
    <property type="project" value="TreeGrafter"/>
</dbReference>
<dbReference type="SUPFAM" id="SSF81296">
    <property type="entry name" value="E set domains"/>
    <property type="match status" value="1"/>
</dbReference>
<feature type="domain" description="Arrestin C-terminal-like" evidence="2">
    <location>
        <begin position="403"/>
        <end position="551"/>
    </location>
</feature>
<dbReference type="Proteomes" id="UP000800235">
    <property type="component" value="Unassembled WGS sequence"/>
</dbReference>
<feature type="compositionally biased region" description="Polar residues" evidence="1">
    <location>
        <begin position="45"/>
        <end position="56"/>
    </location>
</feature>
<dbReference type="Gene3D" id="2.60.40.640">
    <property type="match status" value="1"/>
</dbReference>
<evidence type="ECO:0000256" key="1">
    <source>
        <dbReference type="SAM" id="MobiDB-lite"/>
    </source>
</evidence>
<dbReference type="PANTHER" id="PTHR36419">
    <property type="entry name" value="ARRESTIN FAMILY PROTEIN 1"/>
    <property type="match status" value="1"/>
</dbReference>
<keyword evidence="4" id="KW-1185">Reference proteome</keyword>
<comment type="caution">
    <text evidence="3">The sequence shown here is derived from an EMBL/GenBank/DDBJ whole genome shotgun (WGS) entry which is preliminary data.</text>
</comment>
<feature type="region of interest" description="Disordered" evidence="1">
    <location>
        <begin position="571"/>
        <end position="621"/>
    </location>
</feature>
<feature type="compositionally biased region" description="Polar residues" evidence="1">
    <location>
        <begin position="109"/>
        <end position="127"/>
    </location>
</feature>
<dbReference type="Pfam" id="PF02752">
    <property type="entry name" value="Arrestin_C"/>
    <property type="match status" value="1"/>
</dbReference>
<dbReference type="InterPro" id="IPR014752">
    <property type="entry name" value="Arrestin-like_C"/>
</dbReference>
<feature type="compositionally biased region" description="Low complexity" evidence="1">
    <location>
        <begin position="729"/>
        <end position="739"/>
    </location>
</feature>
<feature type="compositionally biased region" description="Basic and acidic residues" evidence="1">
    <location>
        <begin position="777"/>
        <end position="816"/>
    </location>
</feature>
<evidence type="ECO:0000313" key="3">
    <source>
        <dbReference type="EMBL" id="KAF2433240.1"/>
    </source>
</evidence>
<feature type="compositionally biased region" description="Polar residues" evidence="1">
    <location>
        <begin position="703"/>
        <end position="715"/>
    </location>
</feature>
<evidence type="ECO:0000313" key="4">
    <source>
        <dbReference type="Proteomes" id="UP000800235"/>
    </source>
</evidence>
<accession>A0A9P4NVU2</accession>
<feature type="region of interest" description="Disordered" evidence="1">
    <location>
        <begin position="701"/>
        <end position="740"/>
    </location>
</feature>
<feature type="region of interest" description="Disordered" evidence="1">
    <location>
        <begin position="752"/>
        <end position="825"/>
    </location>
</feature>
<name>A0A9P4NVU2_9PEZI</name>
<evidence type="ECO:0000259" key="2">
    <source>
        <dbReference type="SMART" id="SM01017"/>
    </source>
</evidence>
<dbReference type="OrthoDB" id="298939at2759"/>
<organism evidence="3 4">
    <name type="scientific">Tothia fuscella</name>
    <dbReference type="NCBI Taxonomy" id="1048955"/>
    <lineage>
        <taxon>Eukaryota</taxon>
        <taxon>Fungi</taxon>
        <taxon>Dikarya</taxon>
        <taxon>Ascomycota</taxon>
        <taxon>Pezizomycotina</taxon>
        <taxon>Dothideomycetes</taxon>
        <taxon>Pleosporomycetidae</taxon>
        <taxon>Venturiales</taxon>
        <taxon>Cylindrosympodiaceae</taxon>
        <taxon>Tothia</taxon>
    </lineage>
</organism>
<dbReference type="AlphaFoldDB" id="A0A9P4NVU2"/>
<proteinExistence type="predicted"/>
<gene>
    <name evidence="3" type="ORF">EJ08DRAFT_96276</name>
</gene>
<feature type="compositionally biased region" description="Low complexity" evidence="1">
    <location>
        <begin position="131"/>
        <end position="155"/>
    </location>
</feature>
<reference evidence="3" key="1">
    <citation type="journal article" date="2020" name="Stud. Mycol.">
        <title>101 Dothideomycetes genomes: a test case for predicting lifestyles and emergence of pathogens.</title>
        <authorList>
            <person name="Haridas S."/>
            <person name="Albert R."/>
            <person name="Binder M."/>
            <person name="Bloem J."/>
            <person name="Labutti K."/>
            <person name="Salamov A."/>
            <person name="Andreopoulos B."/>
            <person name="Baker S."/>
            <person name="Barry K."/>
            <person name="Bills G."/>
            <person name="Bluhm B."/>
            <person name="Cannon C."/>
            <person name="Castanera R."/>
            <person name="Culley D."/>
            <person name="Daum C."/>
            <person name="Ezra D."/>
            <person name="Gonzalez J."/>
            <person name="Henrissat B."/>
            <person name="Kuo A."/>
            <person name="Liang C."/>
            <person name="Lipzen A."/>
            <person name="Lutzoni F."/>
            <person name="Magnuson J."/>
            <person name="Mondo S."/>
            <person name="Nolan M."/>
            <person name="Ohm R."/>
            <person name="Pangilinan J."/>
            <person name="Park H.-J."/>
            <person name="Ramirez L."/>
            <person name="Alfaro M."/>
            <person name="Sun H."/>
            <person name="Tritt A."/>
            <person name="Yoshinaga Y."/>
            <person name="Zwiers L.-H."/>
            <person name="Turgeon B."/>
            <person name="Goodwin S."/>
            <person name="Spatafora J."/>
            <person name="Crous P."/>
            <person name="Grigoriev I."/>
        </authorList>
    </citation>
    <scope>NUCLEOTIDE SEQUENCE</scope>
    <source>
        <strain evidence="3">CBS 130266</strain>
    </source>
</reference>
<dbReference type="EMBL" id="MU007022">
    <property type="protein sequence ID" value="KAF2433240.1"/>
    <property type="molecule type" value="Genomic_DNA"/>
</dbReference>
<dbReference type="InterPro" id="IPR011022">
    <property type="entry name" value="Arrestin_C-like"/>
</dbReference>
<dbReference type="GO" id="GO:0000935">
    <property type="term" value="C:division septum"/>
    <property type="evidence" value="ECO:0007669"/>
    <property type="project" value="TreeGrafter"/>
</dbReference>
<sequence length="825" mass="92512">MDILAQTDHPPPTPWSAASAPVPPPAPPWSNATRPLSDIRELTEPNLTELNSQNLENSRRPSMSRRRSLNRKPSITRQGSARKPGSLRELSHGRNRSITENITGLEGNANLTPEVQADRSSAYSLSLENVPPRSSSRQAQSQEPSKPNSQPLRPCILPPPSPHGKGHTIPNRGRSQSPVKEMVAQMDPAYSDIMHRAPSRTFIRTLEPNYDVLEFPKHQHPRILAELHVNASLFVGGGSVEGDVRITVDDMVRVRHRRQLAVSRVSIDLLGVEEMSCAKRNVFLNLATELIDSENPPPHNMVESLKQMSPIDPFWLVTPSVSTLPFMLSLPLDVGPPPFDSKHAKIRYVLCVTVLVRVQGKQYLVRRSQEICILSVYDPEKALMSLPSPLTASDEYTKHREHGIETIKVTAGLHRQVWVSGTSIFVDVHIANDSKKSIKKLELQLERDILCYKHAAATTLEKSASQARIFDSNERSILNKSVLKPGLQGWKGVLSHSSDIRTCDLELPRGHATVKCGKFFEVRYFLNVVACTSHNKAITVQLPIVLIHMNSLDVVPNSVAQVAAAIEEKRLKKHQRNRSQSHPQAEHLPTRSIHSPSKLARKPSSTTSVQGRAFSAPRKQSLDRIRAEADELCELGKLLDTSPRRYFYSPRKRGITSRQTERSETESVGYRTPPANRRALVLSDDLGGEVANIRARLRRMRSNETNKSVAPSIQQRDNEVSAPRRRTSVRSTGGSSTKVGFRELEVGIDAEIPAPSPSRFDALSAASGRQSQFRKMKSGERWRGPSWFTDRKENRSRERSREQSRERDYRAREAAENQKMLTNWI</sequence>
<dbReference type="PANTHER" id="PTHR36419:SF1">
    <property type="entry name" value="RHO1 GEF LOCALIZING PROTEIN 1"/>
    <property type="match status" value="1"/>
</dbReference>
<dbReference type="InterPro" id="IPR014756">
    <property type="entry name" value="Ig_E-set"/>
</dbReference>
<feature type="region of interest" description="Disordered" evidence="1">
    <location>
        <begin position="1"/>
        <end position="180"/>
    </location>
</feature>
<dbReference type="InterPro" id="IPR053060">
    <property type="entry name" value="Cytokinesis_Signaling_Reg"/>
</dbReference>
<protein>
    <recommendedName>
        <fullName evidence="2">Arrestin C-terminal-like domain-containing protein</fullName>
    </recommendedName>
</protein>